<feature type="region of interest" description="Disordered" evidence="1">
    <location>
        <begin position="114"/>
        <end position="221"/>
    </location>
</feature>
<feature type="compositionally biased region" description="Polar residues" evidence="1">
    <location>
        <begin position="171"/>
        <end position="188"/>
    </location>
</feature>
<feature type="compositionally biased region" description="Low complexity" evidence="1">
    <location>
        <begin position="148"/>
        <end position="158"/>
    </location>
</feature>
<dbReference type="AlphaFoldDB" id="A0AAE0JYV1"/>
<organism evidence="2 3">
    <name type="scientific">Lasiosphaeria ovina</name>
    <dbReference type="NCBI Taxonomy" id="92902"/>
    <lineage>
        <taxon>Eukaryota</taxon>
        <taxon>Fungi</taxon>
        <taxon>Dikarya</taxon>
        <taxon>Ascomycota</taxon>
        <taxon>Pezizomycotina</taxon>
        <taxon>Sordariomycetes</taxon>
        <taxon>Sordariomycetidae</taxon>
        <taxon>Sordariales</taxon>
        <taxon>Lasiosphaeriaceae</taxon>
        <taxon>Lasiosphaeria</taxon>
    </lineage>
</organism>
<accession>A0AAE0JYV1</accession>
<reference evidence="2" key="2">
    <citation type="submission" date="2023-06" db="EMBL/GenBank/DDBJ databases">
        <authorList>
            <consortium name="Lawrence Berkeley National Laboratory"/>
            <person name="Haridas S."/>
            <person name="Hensen N."/>
            <person name="Bonometti L."/>
            <person name="Westerberg I."/>
            <person name="Brannstrom I.O."/>
            <person name="Guillou S."/>
            <person name="Cros-Aarteil S."/>
            <person name="Calhoun S."/>
            <person name="Kuo A."/>
            <person name="Mondo S."/>
            <person name="Pangilinan J."/>
            <person name="Riley R."/>
            <person name="Labutti K."/>
            <person name="Andreopoulos B."/>
            <person name="Lipzen A."/>
            <person name="Chen C."/>
            <person name="Yanf M."/>
            <person name="Daum C."/>
            <person name="Ng V."/>
            <person name="Clum A."/>
            <person name="Steindorff A."/>
            <person name="Ohm R."/>
            <person name="Martin F."/>
            <person name="Silar P."/>
            <person name="Natvig D."/>
            <person name="Lalanne C."/>
            <person name="Gautier V."/>
            <person name="Ament-Velasquez S.L."/>
            <person name="Kruys A."/>
            <person name="Hutchinson M.I."/>
            <person name="Powell A.J."/>
            <person name="Barry K."/>
            <person name="Miller A.N."/>
            <person name="Grigoriev I.V."/>
            <person name="Debuchy R."/>
            <person name="Gladieux P."/>
            <person name="Thoren M.H."/>
            <person name="Johannesson H."/>
        </authorList>
    </citation>
    <scope>NUCLEOTIDE SEQUENCE</scope>
    <source>
        <strain evidence="2">CBS 958.72</strain>
    </source>
</reference>
<evidence type="ECO:0000313" key="2">
    <source>
        <dbReference type="EMBL" id="KAK3366908.1"/>
    </source>
</evidence>
<feature type="compositionally biased region" description="Polar residues" evidence="1">
    <location>
        <begin position="207"/>
        <end position="219"/>
    </location>
</feature>
<proteinExistence type="predicted"/>
<dbReference type="EMBL" id="JAULSN010000007">
    <property type="protein sequence ID" value="KAK3366908.1"/>
    <property type="molecule type" value="Genomic_DNA"/>
</dbReference>
<reference evidence="2" key="1">
    <citation type="journal article" date="2023" name="Mol. Phylogenet. Evol.">
        <title>Genome-scale phylogeny and comparative genomics of the fungal order Sordariales.</title>
        <authorList>
            <person name="Hensen N."/>
            <person name="Bonometti L."/>
            <person name="Westerberg I."/>
            <person name="Brannstrom I.O."/>
            <person name="Guillou S."/>
            <person name="Cros-Aarteil S."/>
            <person name="Calhoun S."/>
            <person name="Haridas S."/>
            <person name="Kuo A."/>
            <person name="Mondo S."/>
            <person name="Pangilinan J."/>
            <person name="Riley R."/>
            <person name="LaButti K."/>
            <person name="Andreopoulos B."/>
            <person name="Lipzen A."/>
            <person name="Chen C."/>
            <person name="Yan M."/>
            <person name="Daum C."/>
            <person name="Ng V."/>
            <person name="Clum A."/>
            <person name="Steindorff A."/>
            <person name="Ohm R.A."/>
            <person name="Martin F."/>
            <person name="Silar P."/>
            <person name="Natvig D.O."/>
            <person name="Lalanne C."/>
            <person name="Gautier V."/>
            <person name="Ament-Velasquez S.L."/>
            <person name="Kruys A."/>
            <person name="Hutchinson M.I."/>
            <person name="Powell A.J."/>
            <person name="Barry K."/>
            <person name="Miller A.N."/>
            <person name="Grigoriev I.V."/>
            <person name="Debuchy R."/>
            <person name="Gladieux P."/>
            <person name="Hiltunen Thoren M."/>
            <person name="Johannesson H."/>
        </authorList>
    </citation>
    <scope>NUCLEOTIDE SEQUENCE</scope>
    <source>
        <strain evidence="2">CBS 958.72</strain>
    </source>
</reference>
<evidence type="ECO:0000313" key="3">
    <source>
        <dbReference type="Proteomes" id="UP001287356"/>
    </source>
</evidence>
<sequence>MSDYSFDYEVIPSLRSTSGPHLPAADQPSASLSATTAATILKVLRRIEYRLDDLEECVQTVADELEELDCTINEGMPNHRHGDVKSRINDLYNHLSMVDQRMDQLSRTTNTMTMDRNRDRDRARATPTFFGGERPSWTAPPWSPPQLAATDAKAAATTVPTVSRPFRTPGTYDTSSDNQSTMAQCSCASSHHGDHDEKEEGDDSSQKQKQPASATQNVEHISPAVAYTPPDCECWETCASDSHGAATPGYYPWYSYPYFTGVTLW</sequence>
<name>A0AAE0JYV1_9PEZI</name>
<comment type="caution">
    <text evidence="2">The sequence shown here is derived from an EMBL/GenBank/DDBJ whole genome shotgun (WGS) entry which is preliminary data.</text>
</comment>
<gene>
    <name evidence="2" type="ORF">B0T24DRAFT_596790</name>
</gene>
<evidence type="ECO:0000256" key="1">
    <source>
        <dbReference type="SAM" id="MobiDB-lite"/>
    </source>
</evidence>
<dbReference type="Proteomes" id="UP001287356">
    <property type="component" value="Unassembled WGS sequence"/>
</dbReference>
<protein>
    <submittedName>
        <fullName evidence="2">Uncharacterized protein</fullName>
    </submittedName>
</protein>
<feature type="compositionally biased region" description="Basic and acidic residues" evidence="1">
    <location>
        <begin position="115"/>
        <end position="124"/>
    </location>
</feature>
<keyword evidence="3" id="KW-1185">Reference proteome</keyword>